<keyword evidence="7" id="KW-0472">Membrane</keyword>
<evidence type="ECO:0000256" key="2">
    <source>
        <dbReference type="ARBA" id="ARBA00005992"/>
    </source>
</evidence>
<dbReference type="GO" id="GO:0008360">
    <property type="term" value="P:regulation of cell shape"/>
    <property type="evidence" value="ECO:0007669"/>
    <property type="project" value="UniProtKB-KW"/>
</dbReference>
<organism evidence="8 9">
    <name type="scientific">Croceicoccus marinus</name>
    <dbReference type="NCBI Taxonomy" id="450378"/>
    <lineage>
        <taxon>Bacteria</taxon>
        <taxon>Pseudomonadati</taxon>
        <taxon>Pseudomonadota</taxon>
        <taxon>Alphaproteobacteria</taxon>
        <taxon>Sphingomonadales</taxon>
        <taxon>Erythrobacteraceae</taxon>
        <taxon>Croceicoccus</taxon>
    </lineage>
</organism>
<evidence type="ECO:0000313" key="8">
    <source>
        <dbReference type="EMBL" id="QNE05265.1"/>
    </source>
</evidence>
<dbReference type="InterPro" id="IPR005490">
    <property type="entry name" value="LD_TPept_cat_dom"/>
</dbReference>
<name>A0A7G6VU50_9SPHN</name>
<evidence type="ECO:0000256" key="3">
    <source>
        <dbReference type="ARBA" id="ARBA00022679"/>
    </source>
</evidence>
<dbReference type="Proteomes" id="UP000515297">
    <property type="component" value="Chromosome"/>
</dbReference>
<dbReference type="GO" id="GO:0004180">
    <property type="term" value="F:carboxypeptidase activity"/>
    <property type="evidence" value="ECO:0007669"/>
    <property type="project" value="UniProtKB-ARBA"/>
</dbReference>
<gene>
    <name evidence="8" type="ORF">H4O24_00645</name>
</gene>
<keyword evidence="4" id="KW-0133">Cell shape</keyword>
<proteinExistence type="inferred from homology"/>
<dbReference type="EMBL" id="CP060052">
    <property type="protein sequence ID" value="QNE05265.1"/>
    <property type="molecule type" value="Genomic_DNA"/>
</dbReference>
<reference evidence="8 9" key="1">
    <citation type="submission" date="2020-08" db="EMBL/GenBank/DDBJ databases">
        <authorList>
            <person name="Liu G."/>
            <person name="Sun C."/>
        </authorList>
    </citation>
    <scope>NUCLEOTIDE SEQUENCE [LARGE SCALE GENOMIC DNA]</scope>
    <source>
        <strain evidence="8 9">OT19</strain>
    </source>
</reference>
<dbReference type="SUPFAM" id="SSF141523">
    <property type="entry name" value="L,D-transpeptidase catalytic domain-like"/>
    <property type="match status" value="1"/>
</dbReference>
<accession>A0A7G6VU50</accession>
<keyword evidence="7" id="KW-0812">Transmembrane</keyword>
<evidence type="ECO:0000256" key="5">
    <source>
        <dbReference type="ARBA" id="ARBA00022984"/>
    </source>
</evidence>
<keyword evidence="3" id="KW-0808">Transferase</keyword>
<keyword evidence="7" id="KW-1133">Transmembrane helix</keyword>
<dbReference type="Gene3D" id="2.40.440.10">
    <property type="entry name" value="L,D-transpeptidase catalytic domain-like"/>
    <property type="match status" value="1"/>
</dbReference>
<dbReference type="UniPathway" id="UPA00219"/>
<sequence length="116" mass="13125">MVALVRTALAKPLSYVVLAIVIAAAGLLSVARTPVDIFPRIGVPMSIYDEAPMPWTLRLTWDGIAIHRGSEMENGNVSHGCVVAPDPFMGQAFCYYRQGRQGHHHRWYIYRPWRFD</sequence>
<keyword evidence="5" id="KW-0573">Peptidoglycan synthesis</keyword>
<dbReference type="GO" id="GO:0016740">
    <property type="term" value="F:transferase activity"/>
    <property type="evidence" value="ECO:0007669"/>
    <property type="project" value="UniProtKB-KW"/>
</dbReference>
<evidence type="ECO:0000256" key="4">
    <source>
        <dbReference type="ARBA" id="ARBA00022960"/>
    </source>
</evidence>
<dbReference type="CDD" id="cd16913">
    <property type="entry name" value="YkuD_like"/>
    <property type="match status" value="1"/>
</dbReference>
<dbReference type="InterPro" id="IPR038063">
    <property type="entry name" value="Transpep_catalytic_dom"/>
</dbReference>
<evidence type="ECO:0000313" key="9">
    <source>
        <dbReference type="Proteomes" id="UP000515297"/>
    </source>
</evidence>
<evidence type="ECO:0000256" key="6">
    <source>
        <dbReference type="ARBA" id="ARBA00023316"/>
    </source>
</evidence>
<dbReference type="AlphaFoldDB" id="A0A7G6VU50"/>
<dbReference type="RefSeq" id="WP_185884400.1">
    <property type="nucleotide sequence ID" value="NZ_CP060052.1"/>
</dbReference>
<keyword evidence="6" id="KW-0961">Cell wall biogenesis/degradation</keyword>
<protein>
    <recommendedName>
        <fullName evidence="10">YkuD domain-containing protein</fullName>
    </recommendedName>
</protein>
<dbReference type="GO" id="GO:0071555">
    <property type="term" value="P:cell wall organization"/>
    <property type="evidence" value="ECO:0007669"/>
    <property type="project" value="UniProtKB-KW"/>
</dbReference>
<evidence type="ECO:0008006" key="10">
    <source>
        <dbReference type="Google" id="ProtNLM"/>
    </source>
</evidence>
<evidence type="ECO:0000256" key="7">
    <source>
        <dbReference type="SAM" id="Phobius"/>
    </source>
</evidence>
<feature type="transmembrane region" description="Helical" evidence="7">
    <location>
        <begin position="12"/>
        <end position="31"/>
    </location>
</feature>
<comment type="pathway">
    <text evidence="1">Cell wall biogenesis; peptidoglycan biosynthesis.</text>
</comment>
<evidence type="ECO:0000256" key="1">
    <source>
        <dbReference type="ARBA" id="ARBA00004752"/>
    </source>
</evidence>
<comment type="similarity">
    <text evidence="2">Belongs to the YkuD family.</text>
</comment>
<dbReference type="GO" id="GO:0009252">
    <property type="term" value="P:peptidoglycan biosynthetic process"/>
    <property type="evidence" value="ECO:0007669"/>
    <property type="project" value="UniProtKB-UniPathway"/>
</dbReference>